<proteinExistence type="predicted"/>
<accession>A0A6N9UIR7</accession>
<reference evidence="1 2" key="1">
    <citation type="submission" date="2020-01" db="EMBL/GenBank/DDBJ databases">
        <title>Insect and environment-associated Actinomycetes.</title>
        <authorList>
            <person name="Currrie C."/>
            <person name="Chevrette M."/>
            <person name="Carlson C."/>
            <person name="Stubbendieck R."/>
            <person name="Wendt-Pienkowski E."/>
        </authorList>
    </citation>
    <scope>NUCLEOTIDE SEQUENCE [LARGE SCALE GENOMIC DNA]</scope>
    <source>
        <strain evidence="1 2">SID11342</strain>
    </source>
</reference>
<dbReference type="Proteomes" id="UP000471293">
    <property type="component" value="Unassembled WGS sequence"/>
</dbReference>
<protein>
    <submittedName>
        <fullName evidence="1">L-2-hydroxyglutarate oxidase</fullName>
    </submittedName>
</protein>
<evidence type="ECO:0000313" key="2">
    <source>
        <dbReference type="Proteomes" id="UP000471293"/>
    </source>
</evidence>
<evidence type="ECO:0000313" key="1">
    <source>
        <dbReference type="EMBL" id="NEA20885.1"/>
    </source>
</evidence>
<dbReference type="EMBL" id="JAAGLQ010000756">
    <property type="protein sequence ID" value="NEA20885.1"/>
    <property type="molecule type" value="Genomic_DNA"/>
</dbReference>
<dbReference type="AlphaFoldDB" id="A0A6N9UIR7"/>
<name>A0A6N9UIR7_STRHA</name>
<feature type="non-terminal residue" evidence="1">
    <location>
        <position position="1"/>
    </location>
</feature>
<organism evidence="1 2">
    <name type="scientific">Streptomyces halstedii</name>
    <dbReference type="NCBI Taxonomy" id="1944"/>
    <lineage>
        <taxon>Bacteria</taxon>
        <taxon>Bacillati</taxon>
        <taxon>Actinomycetota</taxon>
        <taxon>Actinomycetes</taxon>
        <taxon>Kitasatosporales</taxon>
        <taxon>Streptomycetaceae</taxon>
        <taxon>Streptomyces</taxon>
    </lineage>
</organism>
<sequence length="75" mass="7926">RPAPSGVRTQALLRDGTPVDDFLLRDAPHAVHVLHAPPTAATASLPLGREVARRALLRAHATGWKPPAVKSGHCV</sequence>
<gene>
    <name evidence="1" type="ORF">G3I29_36730</name>
</gene>
<comment type="caution">
    <text evidence="1">The sequence shown here is derived from an EMBL/GenBank/DDBJ whole genome shotgun (WGS) entry which is preliminary data.</text>
</comment>